<sequence>MAISPSEARCRTEIRSTKSWERPELSRLINPEHKAPEGNSQGALHGRGCLINSFIAMCRDILASVFVARLGLACLGLPRPLKD</sequence>
<accession>A0A0D6JEK2</accession>
<gene>
    <name evidence="1" type="ORF">YBN1229_v1_1759</name>
</gene>
<dbReference type="EMBL" id="LN829119">
    <property type="protein sequence ID" value="CPR18549.1"/>
    <property type="molecule type" value="Genomic_DNA"/>
</dbReference>
<evidence type="ECO:0000313" key="1">
    <source>
        <dbReference type="EMBL" id="CPR18549.1"/>
    </source>
</evidence>
<keyword evidence="2" id="KW-1185">Reference proteome</keyword>
<evidence type="ECO:0000313" key="2">
    <source>
        <dbReference type="Proteomes" id="UP000033187"/>
    </source>
</evidence>
<reference evidence="2" key="1">
    <citation type="submission" date="2015-02" db="EMBL/GenBank/DDBJ databases">
        <authorList>
            <person name="Chooi Y.-H."/>
        </authorList>
    </citation>
    <scope>NUCLEOTIDE SEQUENCE [LARGE SCALE GENOMIC DNA]</scope>
    <source>
        <strain evidence="2">strain Y</strain>
    </source>
</reference>
<organism evidence="1 2">
    <name type="scientific">Candidatus Filomicrobium marinum</name>
    <dbReference type="NCBI Taxonomy" id="1608628"/>
    <lineage>
        <taxon>Bacteria</taxon>
        <taxon>Pseudomonadati</taxon>
        <taxon>Pseudomonadota</taxon>
        <taxon>Alphaproteobacteria</taxon>
        <taxon>Hyphomicrobiales</taxon>
        <taxon>Hyphomicrobiaceae</taxon>
        <taxon>Filomicrobium</taxon>
    </lineage>
</organism>
<dbReference type="AlphaFoldDB" id="A0A0D6JEK2"/>
<dbReference type="Proteomes" id="UP000033187">
    <property type="component" value="Chromosome 1"/>
</dbReference>
<proteinExistence type="predicted"/>
<dbReference type="KEGG" id="fil:BN1229_v1_1756"/>
<dbReference type="KEGG" id="fiy:BN1229_v1_1759"/>
<name>A0A0D6JEK2_9HYPH</name>
<protein>
    <submittedName>
        <fullName evidence="1">Uncharacterized protein</fullName>
    </submittedName>
</protein>